<name>A0A1M5DE32_9FIRM</name>
<dbReference type="Gene3D" id="3.20.20.70">
    <property type="entry name" value="Aldolase class I"/>
    <property type="match status" value="1"/>
</dbReference>
<evidence type="ECO:0000256" key="1">
    <source>
        <dbReference type="ARBA" id="ARBA00001947"/>
    </source>
</evidence>
<dbReference type="InterPro" id="IPR030656">
    <property type="entry name" value="ALAD_AS"/>
</dbReference>
<evidence type="ECO:0000256" key="14">
    <source>
        <dbReference type="PIRSR" id="PIRSR001415-3"/>
    </source>
</evidence>
<evidence type="ECO:0000256" key="13">
    <source>
        <dbReference type="PIRSR" id="PIRSR001415-2"/>
    </source>
</evidence>
<dbReference type="EC" id="4.2.1.24" evidence="5 16"/>
<dbReference type="Proteomes" id="UP000184196">
    <property type="component" value="Unassembled WGS sequence"/>
</dbReference>
<keyword evidence="7" id="KW-0350">Heme biosynthesis</keyword>
<dbReference type="FunFam" id="3.20.20.70:FF:000019">
    <property type="entry name" value="Delta-aminolevulinic acid dehydratase"/>
    <property type="match status" value="1"/>
</dbReference>
<reference evidence="19" key="1">
    <citation type="submission" date="2016-11" db="EMBL/GenBank/DDBJ databases">
        <authorList>
            <person name="Varghese N."/>
            <person name="Submissions S."/>
        </authorList>
    </citation>
    <scope>NUCLEOTIDE SEQUENCE [LARGE SCALE GENOMIC DNA]</scope>
    <source>
        <strain evidence="19">DSM 11792</strain>
    </source>
</reference>
<dbReference type="Pfam" id="PF00490">
    <property type="entry name" value="ALAD"/>
    <property type="match status" value="1"/>
</dbReference>
<organism evidence="18 19">
    <name type="scientific">Desulfofundulus australicus DSM 11792</name>
    <dbReference type="NCBI Taxonomy" id="1121425"/>
    <lineage>
        <taxon>Bacteria</taxon>
        <taxon>Bacillati</taxon>
        <taxon>Bacillota</taxon>
        <taxon>Clostridia</taxon>
        <taxon>Eubacteriales</taxon>
        <taxon>Peptococcaceae</taxon>
        <taxon>Desulfofundulus</taxon>
    </lineage>
</organism>
<feature type="binding site" evidence="15">
    <location>
        <position position="233"/>
    </location>
    <ligand>
        <name>Mg(2+)</name>
        <dbReference type="ChEBI" id="CHEBI:18420"/>
    </ligand>
</feature>
<evidence type="ECO:0000256" key="6">
    <source>
        <dbReference type="ARBA" id="ARBA00020771"/>
    </source>
</evidence>
<dbReference type="AlphaFoldDB" id="A0A1M5DE32"/>
<dbReference type="InterPro" id="IPR013785">
    <property type="entry name" value="Aldolase_TIM"/>
</dbReference>
<dbReference type="UniPathway" id="UPA00251">
    <property type="reaction ID" value="UER00318"/>
</dbReference>
<keyword evidence="9 16" id="KW-0627">Porphyrin biosynthesis</keyword>
<evidence type="ECO:0000256" key="15">
    <source>
        <dbReference type="PIRSR" id="PIRSR001415-5"/>
    </source>
</evidence>
<dbReference type="SUPFAM" id="SSF51569">
    <property type="entry name" value="Aldolase"/>
    <property type="match status" value="1"/>
</dbReference>
<dbReference type="EMBL" id="FQUW01000048">
    <property type="protein sequence ID" value="SHF65259.1"/>
    <property type="molecule type" value="Genomic_DNA"/>
</dbReference>
<evidence type="ECO:0000313" key="19">
    <source>
        <dbReference type="Proteomes" id="UP000184196"/>
    </source>
</evidence>
<feature type="binding site" evidence="13">
    <location>
        <position position="313"/>
    </location>
    <ligand>
        <name>5-aminolevulinate</name>
        <dbReference type="ChEBI" id="CHEBI:356416"/>
        <label>2</label>
    </ligand>
</feature>
<dbReference type="RefSeq" id="WP_073167364.1">
    <property type="nucleotide sequence ID" value="NZ_FQUW01000048.1"/>
</dbReference>
<evidence type="ECO:0000256" key="2">
    <source>
        <dbReference type="ARBA" id="ARBA00004694"/>
    </source>
</evidence>
<evidence type="ECO:0000256" key="17">
    <source>
        <dbReference type="RuleBase" id="RU004161"/>
    </source>
</evidence>
<feature type="binding site" evidence="14">
    <location>
        <position position="122"/>
    </location>
    <ligand>
        <name>Zn(2+)</name>
        <dbReference type="ChEBI" id="CHEBI:29105"/>
        <note>catalytic</note>
    </ligand>
</feature>
<gene>
    <name evidence="18" type="ORF">SAMN02745218_02802</name>
</gene>
<comment type="pathway">
    <text evidence="2">Porphyrin-containing compound metabolism; protoporphyrin-IX biosynthesis; coproporphyrinogen-III from 5-aminolevulinate: step 1/4.</text>
</comment>
<dbReference type="PANTHER" id="PTHR11458">
    <property type="entry name" value="DELTA-AMINOLEVULINIC ACID DEHYDRATASE"/>
    <property type="match status" value="1"/>
</dbReference>
<evidence type="ECO:0000256" key="7">
    <source>
        <dbReference type="ARBA" id="ARBA00023133"/>
    </source>
</evidence>
<feature type="binding site" evidence="13">
    <location>
        <position position="274"/>
    </location>
    <ligand>
        <name>5-aminolevulinate</name>
        <dbReference type="ChEBI" id="CHEBI:356416"/>
        <label>2</label>
    </ligand>
</feature>
<sequence>MSFPITRPRRLRLKENIRRLVRETRLTTDDLIYPLFVTHGREMRTPVEAMPGVYNLSPDLIIEEVARVAELNIPGIIIFGIPRVKDESASEAYDDEGIVQQVVRLIKKEFPELIVITDVCLCEYTSHGHCGIVEQERILNDPTLELLARTALSHARAGADMVAPSDMMDGRVAAIRRALDEAGYQDVAIMSYAAKYASAYYGPFREAVNSAPRFGDRRSYQMDPANAREAMREIALDIEEGADIIMIKPALAYLDIVRRVRDTFNCPVAVYNVSGEYAMVKAAAMRGWIDERRVVLETLTGMKRAGADMIITYHALDVARWLREG</sequence>
<keyword evidence="8 16" id="KW-0456">Lyase</keyword>
<evidence type="ECO:0000256" key="3">
    <source>
        <dbReference type="ARBA" id="ARBA00008055"/>
    </source>
</evidence>
<dbReference type="CDD" id="cd00384">
    <property type="entry name" value="ALAD_PBGS"/>
    <property type="match status" value="1"/>
</dbReference>
<dbReference type="GO" id="GO:0005829">
    <property type="term" value="C:cytosol"/>
    <property type="evidence" value="ECO:0007669"/>
    <property type="project" value="TreeGrafter"/>
</dbReference>
<protein>
    <recommendedName>
        <fullName evidence="6 16">Delta-aminolevulinic acid dehydratase</fullName>
        <ecNumber evidence="5 16">4.2.1.24</ecNumber>
    </recommendedName>
</protein>
<evidence type="ECO:0000256" key="11">
    <source>
        <dbReference type="ARBA" id="ARBA00047651"/>
    </source>
</evidence>
<comment type="function">
    <text evidence="10">Catalyzes an early step in the biosynthesis of tetrapyrroles. Binds two molecules of 5-aminolevulinate per subunit, each at a distinct site, and catalyzes their condensation to form porphobilinogen.</text>
</comment>
<comment type="similarity">
    <text evidence="3 17">Belongs to the ALAD family.</text>
</comment>
<keyword evidence="14" id="KW-0862">Zinc</keyword>
<feature type="binding site" evidence="13">
    <location>
        <position position="217"/>
    </location>
    <ligand>
        <name>5-aminolevulinate</name>
        <dbReference type="ChEBI" id="CHEBI:356416"/>
        <label>1</label>
    </ligand>
</feature>
<evidence type="ECO:0000256" key="10">
    <source>
        <dbReference type="ARBA" id="ARBA00025628"/>
    </source>
</evidence>
<feature type="binding site" evidence="13">
    <location>
        <position position="205"/>
    </location>
    <ligand>
        <name>5-aminolevulinate</name>
        <dbReference type="ChEBI" id="CHEBI:356416"/>
        <label>1</label>
    </ligand>
</feature>
<keyword evidence="19" id="KW-1185">Reference proteome</keyword>
<feature type="binding site" evidence="14">
    <location>
        <position position="120"/>
    </location>
    <ligand>
        <name>Zn(2+)</name>
        <dbReference type="ChEBI" id="CHEBI:29105"/>
        <note>catalytic</note>
    </ligand>
</feature>
<dbReference type="PANTHER" id="PTHR11458:SF0">
    <property type="entry name" value="DELTA-AMINOLEVULINIC ACID DEHYDRATASE"/>
    <property type="match status" value="1"/>
</dbReference>
<comment type="catalytic activity">
    <reaction evidence="11 16">
        <text>2 5-aminolevulinate = porphobilinogen + 2 H2O + H(+)</text>
        <dbReference type="Rhea" id="RHEA:24064"/>
        <dbReference type="ChEBI" id="CHEBI:15377"/>
        <dbReference type="ChEBI" id="CHEBI:15378"/>
        <dbReference type="ChEBI" id="CHEBI:58126"/>
        <dbReference type="ChEBI" id="CHEBI:356416"/>
        <dbReference type="EC" id="4.2.1.24"/>
    </reaction>
</comment>
<accession>A0A1M5DE32</accession>
<dbReference type="NCBIfam" id="NF006762">
    <property type="entry name" value="PRK09283.1"/>
    <property type="match status" value="1"/>
</dbReference>
<evidence type="ECO:0000256" key="16">
    <source>
        <dbReference type="RuleBase" id="RU000515"/>
    </source>
</evidence>
<evidence type="ECO:0000256" key="4">
    <source>
        <dbReference type="ARBA" id="ARBA00011823"/>
    </source>
</evidence>
<dbReference type="GO" id="GO:0006782">
    <property type="term" value="P:protoporphyrinogen IX biosynthetic process"/>
    <property type="evidence" value="ECO:0007669"/>
    <property type="project" value="UniProtKB-UniPathway"/>
</dbReference>
<evidence type="ECO:0000313" key="18">
    <source>
        <dbReference type="EMBL" id="SHF65259.1"/>
    </source>
</evidence>
<feature type="active site" description="Schiff-base intermediate with substrate" evidence="12">
    <location>
        <position position="248"/>
    </location>
</feature>
<evidence type="ECO:0000256" key="8">
    <source>
        <dbReference type="ARBA" id="ARBA00023239"/>
    </source>
</evidence>
<keyword evidence="15" id="KW-0460">Magnesium</keyword>
<dbReference type="GO" id="GO:0004655">
    <property type="term" value="F:porphobilinogen synthase activity"/>
    <property type="evidence" value="ECO:0007669"/>
    <property type="project" value="UniProtKB-EC"/>
</dbReference>
<evidence type="ECO:0000256" key="12">
    <source>
        <dbReference type="PIRSR" id="PIRSR001415-1"/>
    </source>
</evidence>
<dbReference type="SMART" id="SM01004">
    <property type="entry name" value="ALAD"/>
    <property type="match status" value="1"/>
</dbReference>
<comment type="cofactor">
    <cofactor evidence="1">
        <name>Zn(2+)</name>
        <dbReference type="ChEBI" id="CHEBI:29105"/>
    </cofactor>
</comment>
<dbReference type="InterPro" id="IPR001731">
    <property type="entry name" value="ALAD"/>
</dbReference>
<dbReference type="OrthoDB" id="9805001at2"/>
<keyword evidence="14" id="KW-0479">Metal-binding</keyword>
<proteinExistence type="inferred from homology"/>
<evidence type="ECO:0000256" key="5">
    <source>
        <dbReference type="ARBA" id="ARBA00012053"/>
    </source>
</evidence>
<dbReference type="PROSITE" id="PS00169">
    <property type="entry name" value="D_ALA_DEHYDRATASE"/>
    <property type="match status" value="1"/>
</dbReference>
<feature type="active site" description="Schiff-base intermediate with substrate" evidence="12">
    <location>
        <position position="195"/>
    </location>
</feature>
<dbReference type="GO" id="GO:0008270">
    <property type="term" value="F:zinc ion binding"/>
    <property type="evidence" value="ECO:0007669"/>
    <property type="project" value="TreeGrafter"/>
</dbReference>
<comment type="subunit">
    <text evidence="4 16">Homooctamer.</text>
</comment>
<dbReference type="PRINTS" id="PR00144">
    <property type="entry name" value="DALDHYDRTASE"/>
</dbReference>
<feature type="binding site" evidence="14">
    <location>
        <position position="130"/>
    </location>
    <ligand>
        <name>Zn(2+)</name>
        <dbReference type="ChEBI" id="CHEBI:29105"/>
        <note>catalytic</note>
    </ligand>
</feature>
<dbReference type="PIRSF" id="PIRSF001415">
    <property type="entry name" value="Porphbilin_synth"/>
    <property type="match status" value="1"/>
</dbReference>
<evidence type="ECO:0000256" key="9">
    <source>
        <dbReference type="ARBA" id="ARBA00023244"/>
    </source>
</evidence>